<name>A0ABM9F618_9ENTR</name>
<dbReference type="EMBL" id="CALSBS010000003">
    <property type="protein sequence ID" value="CAH6636236.1"/>
    <property type="molecule type" value="Genomic_DNA"/>
</dbReference>
<evidence type="ECO:0008006" key="3">
    <source>
        <dbReference type="Google" id="ProtNLM"/>
    </source>
</evidence>
<accession>A0ABM9F618</accession>
<evidence type="ECO:0000313" key="1">
    <source>
        <dbReference type="EMBL" id="CAH6636236.1"/>
    </source>
</evidence>
<evidence type="ECO:0000313" key="2">
    <source>
        <dbReference type="Proteomes" id="UP001152651"/>
    </source>
</evidence>
<dbReference type="Proteomes" id="UP001152651">
    <property type="component" value="Unassembled WGS sequence"/>
</dbReference>
<dbReference type="SUPFAM" id="SSF46689">
    <property type="entry name" value="Homeodomain-like"/>
    <property type="match status" value="1"/>
</dbReference>
<protein>
    <recommendedName>
        <fullName evidence="3">Transposase</fullName>
    </recommendedName>
</protein>
<sequence>MPWDARDTMSLRSEFVLSASQDGANIRSLCRHYGISPATGYKWLRRWAEESTSGLLDRPRTPHYSPNRSPDDITDLLRIAHVRHERWGARKIKRWLEDQGHRMPSFSTVHNLMARHGLLPGTAPGIPAAGRFEHDAPNRLWQMDFKGHFPFGGGRAFRSPCWMTTPVSPCVWHPAPMNAVRPCSNSWSACLNATGCQTG</sequence>
<keyword evidence="2" id="KW-1185">Reference proteome</keyword>
<dbReference type="Pfam" id="PF13565">
    <property type="entry name" value="HTH_32"/>
    <property type="match status" value="1"/>
</dbReference>
<organism evidence="1 2">
    <name type="scientific">Pseudocitrobacter vendiensis</name>
    <dbReference type="NCBI Taxonomy" id="2488306"/>
    <lineage>
        <taxon>Bacteria</taxon>
        <taxon>Pseudomonadati</taxon>
        <taxon>Pseudomonadota</taxon>
        <taxon>Gammaproteobacteria</taxon>
        <taxon>Enterobacterales</taxon>
        <taxon>Enterobacteriaceae</taxon>
        <taxon>Pseudocitrobacter</taxon>
    </lineage>
</organism>
<dbReference type="InterPro" id="IPR009057">
    <property type="entry name" value="Homeodomain-like_sf"/>
</dbReference>
<gene>
    <name evidence="1" type="ORF">FBBNIHIM_05330</name>
</gene>
<proteinExistence type="predicted"/>
<reference evidence="1" key="1">
    <citation type="submission" date="2022-05" db="EMBL/GenBank/DDBJ databases">
        <authorList>
            <person name="Blom J."/>
        </authorList>
    </citation>
    <scope>NUCLEOTIDE SEQUENCE</scope>
    <source>
        <strain evidence="1">Type strain: CPO20170097</strain>
    </source>
</reference>
<comment type="caution">
    <text evidence="1">The sequence shown here is derived from an EMBL/GenBank/DDBJ whole genome shotgun (WGS) entry which is preliminary data.</text>
</comment>